<evidence type="ECO:0000313" key="2">
    <source>
        <dbReference type="EMBL" id="GAQ83178.1"/>
    </source>
</evidence>
<name>A0A1Y1I4X9_KLENI</name>
<organism evidence="2 3">
    <name type="scientific">Klebsormidium nitens</name>
    <name type="common">Green alga</name>
    <name type="synonym">Ulothrix nitens</name>
    <dbReference type="NCBI Taxonomy" id="105231"/>
    <lineage>
        <taxon>Eukaryota</taxon>
        <taxon>Viridiplantae</taxon>
        <taxon>Streptophyta</taxon>
        <taxon>Klebsormidiophyceae</taxon>
        <taxon>Klebsormidiales</taxon>
        <taxon>Klebsormidiaceae</taxon>
        <taxon>Klebsormidium</taxon>
    </lineage>
</organism>
<dbReference type="EMBL" id="DF237087">
    <property type="protein sequence ID" value="GAQ83178.1"/>
    <property type="molecule type" value="Genomic_DNA"/>
</dbReference>
<evidence type="ECO:0000256" key="1">
    <source>
        <dbReference type="SAM" id="MobiDB-lite"/>
    </source>
</evidence>
<dbReference type="OrthoDB" id="2020764at2759"/>
<accession>A0A1Y1I4X9</accession>
<sequence length="880" mass="97534">MTEPKQAALEKEARIAAVNVECNVEDAPRRQRGQKSKDLQTKASAARVSAQGHSSKATGSGKKKVNKRLEHAHGKAAQSDLHSLYCNACGAPAEFGLRGSKEGGSVKYSCRAHTTSSGCFRVDRDRAAWAEDREMRRLRAQERRLEEELRNLGGPSFTAKPPYASEKSQSVGPQASMPMSRSLIAALLMMGGIEINPGPTADKEIEMEVCIWRTPDFNAIPKGETEGIPTDIKLLPDTAAEEDQRLHLLNQFGEKERVFVWGRPLRPGGEPVFREVERAKALKAPPLMERLTQRPQIKVVSGAGPSAVGESSSGVQVRGEQVGRKEYIGSRTEGINNRSKEAYSLRTKTVDAVIDAMDEQGAILVRAPPQSGKTSLLQLVGDKLTNMQSKVYYVSLGQYDPAEQDSFERVWAEYNPGTVFNNIVVTPQTSPESNNKPAPPPQPVYLLVDEAQKAFPTLGLALFKKLKDIQSGRSKSGLRILLVSCWGSKRIKATTAAGSAFSTPGSWDNQTTIGLWREPESSGLDIALQFTFDEAQEYWAGWLAANGWSGYAADSERNYLFVITQRQPGALSLLLDRIKDLGLQPSRATETEWHEKVRAWLLSENLIKAVADLRSMSMLADAFDQGITGAVPGSADVPAVAVKDLVRKLLHGGELKVHSSQLVRFADEYDAALTLTRLGQLILEQEFFYLPSILHMRYMTRQLYLGRNQDAHAILEAGIFEFVVVVVERLDPVQLRKSESRHSAESALYERQFQNSFYQAAMSYLPHDAILSPDVGYLYGAEGYLDFLLGHPFAWGFELLREGDRRREHLARFASGGKYFPLLNANAVKQWVVLDFCWKRGAFPPEIPHGFVHVSFSDNFTQAVVTASDKQKIVELRGLR</sequence>
<dbReference type="Proteomes" id="UP000054558">
    <property type="component" value="Unassembled WGS sequence"/>
</dbReference>
<dbReference type="InterPro" id="IPR027417">
    <property type="entry name" value="P-loop_NTPase"/>
</dbReference>
<proteinExistence type="predicted"/>
<keyword evidence="3" id="KW-1185">Reference proteome</keyword>
<dbReference type="AlphaFoldDB" id="A0A1Y1I4X9"/>
<dbReference type="SUPFAM" id="SSF52540">
    <property type="entry name" value="P-loop containing nucleoside triphosphate hydrolases"/>
    <property type="match status" value="1"/>
</dbReference>
<gene>
    <name evidence="2" type="ORF">KFL_001380200</name>
</gene>
<reference evidence="2 3" key="1">
    <citation type="journal article" date="2014" name="Nat. Commun.">
        <title>Klebsormidium flaccidum genome reveals primary factors for plant terrestrial adaptation.</title>
        <authorList>
            <person name="Hori K."/>
            <person name="Maruyama F."/>
            <person name="Fujisawa T."/>
            <person name="Togashi T."/>
            <person name="Yamamoto N."/>
            <person name="Seo M."/>
            <person name="Sato S."/>
            <person name="Yamada T."/>
            <person name="Mori H."/>
            <person name="Tajima N."/>
            <person name="Moriyama T."/>
            <person name="Ikeuchi M."/>
            <person name="Watanabe M."/>
            <person name="Wada H."/>
            <person name="Kobayashi K."/>
            <person name="Saito M."/>
            <person name="Masuda T."/>
            <person name="Sasaki-Sekimoto Y."/>
            <person name="Mashiguchi K."/>
            <person name="Awai K."/>
            <person name="Shimojima M."/>
            <person name="Masuda S."/>
            <person name="Iwai M."/>
            <person name="Nobusawa T."/>
            <person name="Narise T."/>
            <person name="Kondo S."/>
            <person name="Saito H."/>
            <person name="Sato R."/>
            <person name="Murakawa M."/>
            <person name="Ihara Y."/>
            <person name="Oshima-Yamada Y."/>
            <person name="Ohtaka K."/>
            <person name="Satoh M."/>
            <person name="Sonobe K."/>
            <person name="Ishii M."/>
            <person name="Ohtani R."/>
            <person name="Kanamori-Sato M."/>
            <person name="Honoki R."/>
            <person name="Miyazaki D."/>
            <person name="Mochizuki H."/>
            <person name="Umetsu J."/>
            <person name="Higashi K."/>
            <person name="Shibata D."/>
            <person name="Kamiya Y."/>
            <person name="Sato N."/>
            <person name="Nakamura Y."/>
            <person name="Tabata S."/>
            <person name="Ida S."/>
            <person name="Kurokawa K."/>
            <person name="Ohta H."/>
        </authorList>
    </citation>
    <scope>NUCLEOTIDE SEQUENCE [LARGE SCALE GENOMIC DNA]</scope>
    <source>
        <strain evidence="2 3">NIES-2285</strain>
    </source>
</reference>
<protein>
    <submittedName>
        <fullName evidence="2">Uncharacterized protein</fullName>
    </submittedName>
</protein>
<feature type="region of interest" description="Disordered" evidence="1">
    <location>
        <begin position="149"/>
        <end position="176"/>
    </location>
</feature>
<dbReference type="STRING" id="105231.A0A1Y1I4X9"/>
<evidence type="ECO:0000313" key="3">
    <source>
        <dbReference type="Proteomes" id="UP000054558"/>
    </source>
</evidence>
<feature type="compositionally biased region" description="Polar residues" evidence="1">
    <location>
        <begin position="166"/>
        <end position="176"/>
    </location>
</feature>
<feature type="region of interest" description="Disordered" evidence="1">
    <location>
        <begin position="23"/>
        <end position="76"/>
    </location>
</feature>